<dbReference type="EMBL" id="KV425932">
    <property type="protein sequence ID" value="KZV97284.1"/>
    <property type="molecule type" value="Genomic_DNA"/>
</dbReference>
<dbReference type="InterPro" id="IPR015422">
    <property type="entry name" value="PyrdxlP-dep_Trfase_small"/>
</dbReference>
<evidence type="ECO:0000313" key="3">
    <source>
        <dbReference type="Proteomes" id="UP000077266"/>
    </source>
</evidence>
<dbReference type="InterPro" id="IPR015421">
    <property type="entry name" value="PyrdxlP-dep_Trfase_major"/>
</dbReference>
<feature type="domain" description="Aminotransferase class V" evidence="1">
    <location>
        <begin position="21"/>
        <end position="409"/>
    </location>
</feature>
<protein>
    <submittedName>
        <fullName evidence="2">PLP-dependent transferase</fullName>
    </submittedName>
</protein>
<gene>
    <name evidence="2" type="ORF">EXIGLDRAFT_383658</name>
</gene>
<dbReference type="SUPFAM" id="SSF53383">
    <property type="entry name" value="PLP-dependent transferases"/>
    <property type="match status" value="1"/>
</dbReference>
<dbReference type="Proteomes" id="UP000077266">
    <property type="component" value="Unassembled WGS sequence"/>
</dbReference>
<name>A0A165L395_EXIGL</name>
<dbReference type="InterPro" id="IPR015424">
    <property type="entry name" value="PyrdxlP-dep_Trfase"/>
</dbReference>
<evidence type="ECO:0000313" key="2">
    <source>
        <dbReference type="EMBL" id="KZV97284.1"/>
    </source>
</evidence>
<dbReference type="Pfam" id="PF00266">
    <property type="entry name" value="Aminotran_5"/>
    <property type="match status" value="1"/>
</dbReference>
<dbReference type="GO" id="GO:0016740">
    <property type="term" value="F:transferase activity"/>
    <property type="evidence" value="ECO:0007669"/>
    <property type="project" value="UniProtKB-KW"/>
</dbReference>
<reference evidence="2 3" key="1">
    <citation type="journal article" date="2016" name="Mol. Biol. Evol.">
        <title>Comparative Genomics of Early-Diverging Mushroom-Forming Fungi Provides Insights into the Origins of Lignocellulose Decay Capabilities.</title>
        <authorList>
            <person name="Nagy L.G."/>
            <person name="Riley R."/>
            <person name="Tritt A."/>
            <person name="Adam C."/>
            <person name="Daum C."/>
            <person name="Floudas D."/>
            <person name="Sun H."/>
            <person name="Yadav J.S."/>
            <person name="Pangilinan J."/>
            <person name="Larsson K.H."/>
            <person name="Matsuura K."/>
            <person name="Barry K."/>
            <person name="Labutti K."/>
            <person name="Kuo R."/>
            <person name="Ohm R.A."/>
            <person name="Bhattacharya S.S."/>
            <person name="Shirouzu T."/>
            <person name="Yoshinaga Y."/>
            <person name="Martin F.M."/>
            <person name="Grigoriev I.V."/>
            <person name="Hibbett D.S."/>
        </authorList>
    </citation>
    <scope>NUCLEOTIDE SEQUENCE [LARGE SCALE GENOMIC DNA]</scope>
    <source>
        <strain evidence="2 3">HHB12029</strain>
    </source>
</reference>
<dbReference type="PANTHER" id="PTHR43586">
    <property type="entry name" value="CYSTEINE DESULFURASE"/>
    <property type="match status" value="1"/>
</dbReference>
<dbReference type="InParanoid" id="A0A165L395"/>
<dbReference type="AlphaFoldDB" id="A0A165L395"/>
<dbReference type="Gene3D" id="3.90.1150.10">
    <property type="entry name" value="Aspartate Aminotransferase, domain 1"/>
    <property type="match status" value="1"/>
</dbReference>
<evidence type="ECO:0000259" key="1">
    <source>
        <dbReference type="Pfam" id="PF00266"/>
    </source>
</evidence>
<dbReference type="STRING" id="1314781.A0A165L395"/>
<keyword evidence="3" id="KW-1185">Reference proteome</keyword>
<dbReference type="OrthoDB" id="420046at2759"/>
<dbReference type="InterPro" id="IPR000192">
    <property type="entry name" value="Aminotrans_V_dom"/>
</dbReference>
<accession>A0A165L395</accession>
<organism evidence="2 3">
    <name type="scientific">Exidia glandulosa HHB12029</name>
    <dbReference type="NCBI Taxonomy" id="1314781"/>
    <lineage>
        <taxon>Eukaryota</taxon>
        <taxon>Fungi</taxon>
        <taxon>Dikarya</taxon>
        <taxon>Basidiomycota</taxon>
        <taxon>Agaricomycotina</taxon>
        <taxon>Agaricomycetes</taxon>
        <taxon>Auriculariales</taxon>
        <taxon>Exidiaceae</taxon>
        <taxon>Exidia</taxon>
    </lineage>
</organism>
<dbReference type="PANTHER" id="PTHR43586:SF21">
    <property type="entry name" value="PYRIDOXAL PHOSPHATE (PLP)-DEPENDENT ASPARTATE AMINOTRANSFERASE SUPERFAMILY"/>
    <property type="match status" value="1"/>
</dbReference>
<sequence>MATLNVDECRAKFPSLKGGYIFADNAGGSQCLKSVVDAVSDYLLNTNVQLGADYSVSVESTQRVGLGSIATAELVNADADEIVFGSSSTALVENLARAMDGDIQSTDEFIISDADHEANAGPWKRLAARRGLNVQHWIPVALSPNENPYAVSLRIEDLLPLVTAQTRLVAFTACSNILGELVDVKKVVAALRAKAKELGTRKLEVCVDCVAYAPHRRIDVRDWDADYVFFSYYKVYGPHASVMYTRRSSRDDLASLAHYFLTAPTYKLAVGGSGYELTYGCSAVLPYLSNLAGKDDLNASFAAITRHEKALMEPLIGYLLSDEAKARGVRIVGPEGVDGRVPTVSFVVVGDKPFKSKEVVAEFDKRGNIGIRFGHFYAYTLLKQLDLTPEDGVVRISLVHLNTVEEVEKIVSILKEVLA</sequence>
<keyword evidence="2" id="KW-0808">Transferase</keyword>
<proteinExistence type="predicted"/>
<dbReference type="Gene3D" id="3.40.640.10">
    <property type="entry name" value="Type I PLP-dependent aspartate aminotransferase-like (Major domain)"/>
    <property type="match status" value="1"/>
</dbReference>